<evidence type="ECO:0000256" key="1">
    <source>
        <dbReference type="SAM" id="Phobius"/>
    </source>
</evidence>
<dbReference type="RefSeq" id="WP_073261121.1">
    <property type="nucleotide sequence ID" value="NZ_FRCS01000010.1"/>
</dbReference>
<feature type="transmembrane region" description="Helical" evidence="1">
    <location>
        <begin position="148"/>
        <end position="171"/>
    </location>
</feature>
<keyword evidence="1" id="KW-0812">Transmembrane</keyword>
<proteinExistence type="predicted"/>
<name>A0A1M7RD94_9ACTN</name>
<accession>A0A1M7RD94</accession>
<keyword evidence="1" id="KW-0472">Membrane</keyword>
<keyword evidence="1" id="KW-1133">Transmembrane helix</keyword>
<evidence type="ECO:0000313" key="2">
    <source>
        <dbReference type="EMBL" id="SHN44122.1"/>
    </source>
</evidence>
<organism evidence="2 3">
    <name type="scientific">Cryptosporangium aurantiacum</name>
    <dbReference type="NCBI Taxonomy" id="134849"/>
    <lineage>
        <taxon>Bacteria</taxon>
        <taxon>Bacillati</taxon>
        <taxon>Actinomycetota</taxon>
        <taxon>Actinomycetes</taxon>
        <taxon>Cryptosporangiales</taxon>
        <taxon>Cryptosporangiaceae</taxon>
        <taxon>Cryptosporangium</taxon>
    </lineage>
</organism>
<dbReference type="AlphaFoldDB" id="A0A1M7RD94"/>
<dbReference type="Proteomes" id="UP000184440">
    <property type="component" value="Unassembled WGS sequence"/>
</dbReference>
<dbReference type="OrthoDB" id="3431495at2"/>
<dbReference type="EMBL" id="FRCS01000010">
    <property type="protein sequence ID" value="SHN44122.1"/>
    <property type="molecule type" value="Genomic_DNA"/>
</dbReference>
<sequence>MAQPIDSSTLRPRRRWYGVAVFIAVLFTAIGIGGFVVGIVTATKSIPDFEQTFTGNQVNQVQLDAGRSYAFYVPEGAGGWNTQFDERIQVKNPGATFSFTRDGQQWTHLRTLTVDTSGTYTIDSDATTFAIGEEPEIGQFAGGLGGGIAALVGLPCFGIVVGGIIALVTGLRRSSHKRRLMTNPYA</sequence>
<protein>
    <submittedName>
        <fullName evidence="2">Uncharacterized protein</fullName>
    </submittedName>
</protein>
<keyword evidence="3" id="KW-1185">Reference proteome</keyword>
<gene>
    <name evidence="2" type="ORF">SAMN05443668_11070</name>
</gene>
<reference evidence="2 3" key="1">
    <citation type="submission" date="2016-11" db="EMBL/GenBank/DDBJ databases">
        <authorList>
            <person name="Jaros S."/>
            <person name="Januszkiewicz K."/>
            <person name="Wedrychowicz H."/>
        </authorList>
    </citation>
    <scope>NUCLEOTIDE SEQUENCE [LARGE SCALE GENOMIC DNA]</scope>
    <source>
        <strain evidence="2 3">DSM 46144</strain>
    </source>
</reference>
<feature type="transmembrane region" description="Helical" evidence="1">
    <location>
        <begin position="16"/>
        <end position="40"/>
    </location>
</feature>
<dbReference type="STRING" id="134849.SAMN05443668_11070"/>
<evidence type="ECO:0000313" key="3">
    <source>
        <dbReference type="Proteomes" id="UP000184440"/>
    </source>
</evidence>